<organism evidence="20">
    <name type="scientific">Caligus clemensi</name>
    <name type="common">Sea louse</name>
    <dbReference type="NCBI Taxonomy" id="344056"/>
    <lineage>
        <taxon>Eukaryota</taxon>
        <taxon>Metazoa</taxon>
        <taxon>Ecdysozoa</taxon>
        <taxon>Arthropoda</taxon>
        <taxon>Crustacea</taxon>
        <taxon>Multicrustacea</taxon>
        <taxon>Hexanauplia</taxon>
        <taxon>Copepoda</taxon>
        <taxon>Siphonostomatoida</taxon>
        <taxon>Caligidae</taxon>
        <taxon>Caligus</taxon>
    </lineage>
</organism>
<dbReference type="GO" id="GO:0006656">
    <property type="term" value="P:phosphatidylcholine biosynthetic process"/>
    <property type="evidence" value="ECO:0007669"/>
    <property type="project" value="TreeGrafter"/>
</dbReference>
<comment type="similarity">
    <text evidence="4">Belongs to the membrane-bound acyltransferase family.</text>
</comment>
<evidence type="ECO:0000256" key="3">
    <source>
        <dbReference type="ARBA" id="ARBA00005074"/>
    </source>
</evidence>
<accession>C1C2A5</accession>
<dbReference type="EC" id="2.3.1.23" evidence="16"/>
<evidence type="ECO:0000256" key="17">
    <source>
        <dbReference type="ARBA" id="ARBA00038923"/>
    </source>
</evidence>
<dbReference type="GO" id="GO:0047184">
    <property type="term" value="F:1-acylglycerophosphocholine O-acyltransferase activity"/>
    <property type="evidence" value="ECO:0007669"/>
    <property type="project" value="UniProtKB-EC"/>
</dbReference>
<evidence type="ECO:0000256" key="7">
    <source>
        <dbReference type="ARBA" id="ARBA00022692"/>
    </source>
</evidence>
<keyword evidence="14" id="KW-0012">Acyltransferase</keyword>
<keyword evidence="12" id="KW-0594">Phospholipid biosynthesis</keyword>
<gene>
    <name evidence="20" type="primary">NESSY</name>
</gene>
<dbReference type="GO" id="GO:0071617">
    <property type="term" value="F:lysophospholipid acyltransferase activity"/>
    <property type="evidence" value="ECO:0007669"/>
    <property type="project" value="TreeGrafter"/>
</dbReference>
<evidence type="ECO:0000256" key="16">
    <source>
        <dbReference type="ARBA" id="ARBA00026120"/>
    </source>
</evidence>
<keyword evidence="9 19" id="KW-1133">Transmembrane helix</keyword>
<comment type="pathway">
    <text evidence="3">Lipid metabolism; phospholipid metabolism.</text>
</comment>
<keyword evidence="6" id="KW-0808">Transferase</keyword>
<evidence type="ECO:0000256" key="6">
    <source>
        <dbReference type="ARBA" id="ARBA00022679"/>
    </source>
</evidence>
<evidence type="ECO:0000256" key="19">
    <source>
        <dbReference type="SAM" id="Phobius"/>
    </source>
</evidence>
<evidence type="ECO:0000256" key="10">
    <source>
        <dbReference type="ARBA" id="ARBA00023098"/>
    </source>
</evidence>
<dbReference type="GO" id="GO:0016020">
    <property type="term" value="C:membrane"/>
    <property type="evidence" value="ECO:0007669"/>
    <property type="project" value="UniProtKB-SubCell"/>
</dbReference>
<name>C1C2A5_CALCM</name>
<evidence type="ECO:0000256" key="13">
    <source>
        <dbReference type="ARBA" id="ARBA00023264"/>
    </source>
</evidence>
<evidence type="ECO:0000256" key="18">
    <source>
        <dbReference type="ARBA" id="ARBA00039721"/>
    </source>
</evidence>
<dbReference type="EC" id="2.3.1.n6" evidence="17"/>
<protein>
    <recommendedName>
        <fullName evidence="18">Lysophospholipid acyltransferase 5</fullName>
        <ecNumber evidence="16">2.3.1.23</ecNumber>
        <ecNumber evidence="17">2.3.1.n6</ecNumber>
    </recommendedName>
</protein>
<evidence type="ECO:0000256" key="1">
    <source>
        <dbReference type="ARBA" id="ARBA00004141"/>
    </source>
</evidence>
<feature type="transmembrane region" description="Helical" evidence="19">
    <location>
        <begin position="419"/>
        <end position="437"/>
    </location>
</feature>
<keyword evidence="13" id="KW-1208">Phospholipid metabolism</keyword>
<dbReference type="Pfam" id="PF03062">
    <property type="entry name" value="MBOAT"/>
    <property type="match status" value="1"/>
</dbReference>
<comment type="pathway">
    <text evidence="15">Phospholipid metabolism.</text>
</comment>
<evidence type="ECO:0000256" key="15">
    <source>
        <dbReference type="ARBA" id="ARBA00025707"/>
    </source>
</evidence>
<comment type="subcellular location">
    <subcellularLocation>
        <location evidence="2">Endoplasmic reticulum</location>
    </subcellularLocation>
    <subcellularLocation>
        <location evidence="1">Membrane</location>
        <topology evidence="1">Multi-pass membrane protein</topology>
    </subcellularLocation>
</comment>
<evidence type="ECO:0000256" key="9">
    <source>
        <dbReference type="ARBA" id="ARBA00022989"/>
    </source>
</evidence>
<feature type="transmembrane region" description="Helical" evidence="19">
    <location>
        <begin position="394"/>
        <end position="413"/>
    </location>
</feature>
<keyword evidence="11 19" id="KW-0472">Membrane</keyword>
<dbReference type="InterPro" id="IPR049941">
    <property type="entry name" value="LPLAT_7/PORCN-like"/>
</dbReference>
<evidence type="ECO:0000256" key="5">
    <source>
        <dbReference type="ARBA" id="ARBA00022516"/>
    </source>
</evidence>
<evidence type="ECO:0000256" key="8">
    <source>
        <dbReference type="ARBA" id="ARBA00022824"/>
    </source>
</evidence>
<feature type="transmembrane region" description="Helical" evidence="19">
    <location>
        <begin position="332"/>
        <end position="349"/>
    </location>
</feature>
<dbReference type="InterPro" id="IPR004299">
    <property type="entry name" value="MBOAT_fam"/>
</dbReference>
<dbReference type="EMBL" id="BT080984">
    <property type="protein sequence ID" value="ACO15408.1"/>
    <property type="molecule type" value="mRNA"/>
</dbReference>
<keyword evidence="8" id="KW-0256">Endoplasmic reticulum</keyword>
<feature type="transmembrane region" description="Helical" evidence="19">
    <location>
        <begin position="207"/>
        <end position="227"/>
    </location>
</feature>
<keyword evidence="7 19" id="KW-0812">Transmembrane</keyword>
<evidence type="ECO:0000256" key="12">
    <source>
        <dbReference type="ARBA" id="ARBA00023209"/>
    </source>
</evidence>
<keyword evidence="5" id="KW-0444">Lipid biosynthesis</keyword>
<sequence>MSWINLISEYYGVPTMALRLLLGILLTYPINLVFMWSSISKSSALRQHAFFILSGMILGWWSLGLESMFHGSLSILGTYALLKILGPSYLTTVICFIFCFGYLVVGYILTETDTYDICWTMPHCVLTLRLIAIAFDVWDGTKPKEELGKDQLKNRLERTPSLIEMFSAVFFPASYLIGPQFSFARYHAFIERNSTKQAPQPPIGRTLICLMQGFGYLFFHAIGSIYFPLDWVTSSNYINLHYGPSKVFYTFLWVKVMMSKYIGSWLLTEGSMVLSGLAYDPDASGGDPWDGGRNVRIQKWEFSGNLQDMVDSFNINTNTWAASYVYKRLRFLNNRTISSAATLFFLSIWHGLHSGYYVTFFLEFLMLNFERSVRDVQERFSTIIGKPLRLISGVIYIMLVLPHCFMPFGLPVWEKYWPIIYHSYGMPYGFFLLWPLMASNVKSLILKFVPKKEV</sequence>
<evidence type="ECO:0000256" key="4">
    <source>
        <dbReference type="ARBA" id="ARBA00010323"/>
    </source>
</evidence>
<feature type="transmembrane region" description="Helical" evidence="19">
    <location>
        <begin position="49"/>
        <end position="69"/>
    </location>
</feature>
<dbReference type="GO" id="GO:0030258">
    <property type="term" value="P:lipid modification"/>
    <property type="evidence" value="ECO:0007669"/>
    <property type="project" value="TreeGrafter"/>
</dbReference>
<proteinExistence type="evidence at transcript level"/>
<evidence type="ECO:0000313" key="20">
    <source>
        <dbReference type="EMBL" id="ACO15408.1"/>
    </source>
</evidence>
<dbReference type="PANTHER" id="PTHR13906">
    <property type="entry name" value="PORCUPINE"/>
    <property type="match status" value="1"/>
</dbReference>
<keyword evidence="10" id="KW-0443">Lipid metabolism</keyword>
<feature type="transmembrane region" description="Helical" evidence="19">
    <location>
        <begin position="165"/>
        <end position="186"/>
    </location>
</feature>
<evidence type="ECO:0000256" key="2">
    <source>
        <dbReference type="ARBA" id="ARBA00004240"/>
    </source>
</evidence>
<feature type="transmembrane region" description="Helical" evidence="19">
    <location>
        <begin position="89"/>
        <end position="110"/>
    </location>
</feature>
<dbReference type="PANTHER" id="PTHR13906:SF14">
    <property type="entry name" value="LYSOPHOSPHOLIPID ACYLTRANSFERASE 5"/>
    <property type="match status" value="1"/>
</dbReference>
<reference evidence="20" key="1">
    <citation type="submission" date="2009-03" db="EMBL/GenBank/DDBJ databases">
        <title>Caligus clemensi ESTs and full-length cDNAs.</title>
        <authorList>
            <person name="Yasuike M."/>
            <person name="von Schalburg K."/>
            <person name="Cooper G."/>
            <person name="Leong J."/>
            <person name="Jones S.R.M."/>
            <person name="Koop B.F."/>
        </authorList>
    </citation>
    <scope>NUCLEOTIDE SEQUENCE</scope>
    <source>
        <tissue evidence="20">Whole</tissue>
    </source>
</reference>
<dbReference type="GO" id="GO:0005783">
    <property type="term" value="C:endoplasmic reticulum"/>
    <property type="evidence" value="ECO:0007669"/>
    <property type="project" value="UniProtKB-SubCell"/>
</dbReference>
<evidence type="ECO:0000256" key="14">
    <source>
        <dbReference type="ARBA" id="ARBA00023315"/>
    </source>
</evidence>
<dbReference type="AlphaFoldDB" id="C1C2A5"/>
<evidence type="ECO:0000256" key="11">
    <source>
        <dbReference type="ARBA" id="ARBA00023136"/>
    </source>
</evidence>
<feature type="transmembrane region" description="Helical" evidence="19">
    <location>
        <begin position="16"/>
        <end position="37"/>
    </location>
</feature>